<reference evidence="3" key="1">
    <citation type="journal article" date="2019" name="Int. J. Syst. Evol. Microbiol.">
        <title>The Global Catalogue of Microorganisms (GCM) 10K type strain sequencing project: providing services to taxonomists for standard genome sequencing and annotation.</title>
        <authorList>
            <consortium name="The Broad Institute Genomics Platform"/>
            <consortium name="The Broad Institute Genome Sequencing Center for Infectious Disease"/>
            <person name="Wu L."/>
            <person name="Ma J."/>
        </authorList>
    </citation>
    <scope>NUCLEOTIDE SEQUENCE [LARGE SCALE GENOMIC DNA]</scope>
    <source>
        <strain evidence="3">JCM 30346</strain>
    </source>
</reference>
<dbReference type="Gene3D" id="2.60.120.10">
    <property type="entry name" value="Jelly Rolls"/>
    <property type="match status" value="1"/>
</dbReference>
<evidence type="ECO:0000313" key="2">
    <source>
        <dbReference type="EMBL" id="MFC6085857.1"/>
    </source>
</evidence>
<sequence length="110" mass="11630">MHKFSLVAVSRQQMARAAASTGGLAADTVVGGHERVLRQTVIALIKGSAQTEHEGNGEATVFVLSGRVRVVAGEVSWDALTGDLVIVPSERHRVEAVEDSSILLTVAMPR</sequence>
<accession>A0ABW1NU75</accession>
<dbReference type="PANTHER" id="PTHR37694:SF1">
    <property type="entry name" value="SLR8022 PROTEIN"/>
    <property type="match status" value="1"/>
</dbReference>
<dbReference type="Pfam" id="PF07883">
    <property type="entry name" value="Cupin_2"/>
    <property type="match status" value="1"/>
</dbReference>
<dbReference type="InterPro" id="IPR013096">
    <property type="entry name" value="Cupin_2"/>
</dbReference>
<evidence type="ECO:0000313" key="3">
    <source>
        <dbReference type="Proteomes" id="UP001596137"/>
    </source>
</evidence>
<keyword evidence="3" id="KW-1185">Reference proteome</keyword>
<protein>
    <submittedName>
        <fullName evidence="2">Cupin domain-containing protein</fullName>
    </submittedName>
</protein>
<dbReference type="InterPro" id="IPR011051">
    <property type="entry name" value="RmlC_Cupin_sf"/>
</dbReference>
<feature type="domain" description="Cupin type-2" evidence="1">
    <location>
        <begin position="47"/>
        <end position="102"/>
    </location>
</feature>
<evidence type="ECO:0000259" key="1">
    <source>
        <dbReference type="Pfam" id="PF07883"/>
    </source>
</evidence>
<name>A0ABW1NU75_9ACTN</name>
<proteinExistence type="predicted"/>
<dbReference type="PANTHER" id="PTHR37694">
    <property type="entry name" value="SLR8022 PROTEIN"/>
    <property type="match status" value="1"/>
</dbReference>
<gene>
    <name evidence="2" type="ORF">ACFP1K_32150</name>
</gene>
<dbReference type="SUPFAM" id="SSF51182">
    <property type="entry name" value="RmlC-like cupins"/>
    <property type="match status" value="1"/>
</dbReference>
<organism evidence="2 3">
    <name type="scientific">Sphaerisporangium aureirubrum</name>
    <dbReference type="NCBI Taxonomy" id="1544736"/>
    <lineage>
        <taxon>Bacteria</taxon>
        <taxon>Bacillati</taxon>
        <taxon>Actinomycetota</taxon>
        <taxon>Actinomycetes</taxon>
        <taxon>Streptosporangiales</taxon>
        <taxon>Streptosporangiaceae</taxon>
        <taxon>Sphaerisporangium</taxon>
    </lineage>
</organism>
<dbReference type="Proteomes" id="UP001596137">
    <property type="component" value="Unassembled WGS sequence"/>
</dbReference>
<comment type="caution">
    <text evidence="2">The sequence shown here is derived from an EMBL/GenBank/DDBJ whole genome shotgun (WGS) entry which is preliminary data.</text>
</comment>
<dbReference type="EMBL" id="JBHSRF010000071">
    <property type="protein sequence ID" value="MFC6085857.1"/>
    <property type="molecule type" value="Genomic_DNA"/>
</dbReference>
<dbReference type="RefSeq" id="WP_380760443.1">
    <property type="nucleotide sequence ID" value="NZ_JBHSRF010000071.1"/>
</dbReference>
<dbReference type="InterPro" id="IPR014710">
    <property type="entry name" value="RmlC-like_jellyroll"/>
</dbReference>